<keyword evidence="9" id="KW-1185">Reference proteome</keyword>
<dbReference type="PANTHER" id="PTHR47967:SF46">
    <property type="entry name" value="ASPARTIC PROTEINASE NEPENTHESIN-1"/>
    <property type="match status" value="1"/>
</dbReference>
<dbReference type="AlphaFoldDB" id="A0A8B8QHW1"/>
<evidence type="ECO:0000313" key="9">
    <source>
        <dbReference type="Proteomes" id="UP000827889"/>
    </source>
</evidence>
<reference evidence="10" key="1">
    <citation type="submission" date="2025-08" db="UniProtKB">
        <authorList>
            <consortium name="RefSeq"/>
        </authorList>
    </citation>
    <scope>IDENTIFICATION</scope>
    <source>
        <tissue evidence="10">Leaf</tissue>
    </source>
</reference>
<keyword evidence="2 10" id="KW-0645">Protease</keyword>
<evidence type="ECO:0000313" key="10">
    <source>
        <dbReference type="RefSeq" id="XP_030546128.2"/>
    </source>
</evidence>
<dbReference type="InterPro" id="IPR001461">
    <property type="entry name" value="Aspartic_peptidase_A1"/>
</dbReference>
<gene>
    <name evidence="10" type="primary">LOC115752191</name>
</gene>
<sequence length="446" mass="48217">MAAPSLLPLLLPFLLFLASPYLSASHRSFLKLPLLHRPSPSPSPSPRLLRRSPSAKYPVKSGAPFGAGQYFVVLHLGTPPQRLLLVVDTGSDLVWAHCSSCCGGDCSRRAPGSAFLARCSSSFRPNHCYSPSCRLVPRPPPSRCNRTHLHSACRYEYTYSDGSLSSGFFSRETVALNTTRAETETAARLKGLAFGCGFRVSGPSVTGSSFNGAQGVMGLGRGPISFSSQLGRRIGSSKFSYCLMDYTLSPPPTSYLIIGDGPREENATSSSLAFTPLLANPLLPTFYYVGIKRVYVDGERLPIDPSVWSLDERGNGGTIVDSGTTLTFLAEPGYRRILAAMRRRVGLPEAERVPPGFDLCVNVTGVRRPRLPRLSFEMVGEAVFSPPARNYFIEVAEGVRCLAVRPAETEGGGSSVIGNVMQQGFLWEFDGDRSRLGFSRRGCAAS</sequence>
<evidence type="ECO:0000256" key="6">
    <source>
        <dbReference type="PIRSR" id="PIRSR601461-1"/>
    </source>
</evidence>
<dbReference type="Proteomes" id="UP000827889">
    <property type="component" value="Chromosome 5"/>
</dbReference>
<evidence type="ECO:0000259" key="8">
    <source>
        <dbReference type="PROSITE" id="PS51767"/>
    </source>
</evidence>
<dbReference type="PROSITE" id="PS51767">
    <property type="entry name" value="PEPTIDASE_A1"/>
    <property type="match status" value="1"/>
</dbReference>
<dbReference type="InterPro" id="IPR034161">
    <property type="entry name" value="Pepsin-like_plant"/>
</dbReference>
<dbReference type="InterPro" id="IPR051708">
    <property type="entry name" value="Plant_Aspart_Prot_A1"/>
</dbReference>
<accession>A0A8B8QHW1</accession>
<dbReference type="Pfam" id="PF14541">
    <property type="entry name" value="TAXi_C"/>
    <property type="match status" value="1"/>
</dbReference>
<dbReference type="RefSeq" id="XP_030546128.2">
    <property type="nucleotide sequence ID" value="XM_030690268.2"/>
</dbReference>
<dbReference type="InterPro" id="IPR033121">
    <property type="entry name" value="PEPTIDASE_A1"/>
</dbReference>
<feature type="active site" evidence="6">
    <location>
        <position position="321"/>
    </location>
</feature>
<dbReference type="InterPro" id="IPR032861">
    <property type="entry name" value="TAXi_N"/>
</dbReference>
<dbReference type="SUPFAM" id="SSF50630">
    <property type="entry name" value="Acid proteases"/>
    <property type="match status" value="1"/>
</dbReference>
<dbReference type="Gene3D" id="2.40.70.10">
    <property type="entry name" value="Acid Proteases"/>
    <property type="match status" value="2"/>
</dbReference>
<dbReference type="PANTHER" id="PTHR47967">
    <property type="entry name" value="OS07G0603500 PROTEIN-RELATED"/>
    <property type="match status" value="1"/>
</dbReference>
<evidence type="ECO:0000256" key="4">
    <source>
        <dbReference type="ARBA" id="ARBA00022801"/>
    </source>
</evidence>
<feature type="signal peptide" evidence="7">
    <location>
        <begin position="1"/>
        <end position="24"/>
    </location>
</feature>
<dbReference type="PRINTS" id="PR00792">
    <property type="entry name" value="PEPSIN"/>
</dbReference>
<evidence type="ECO:0000256" key="1">
    <source>
        <dbReference type="ARBA" id="ARBA00007447"/>
    </source>
</evidence>
<dbReference type="GeneID" id="115752191"/>
<proteinExistence type="inferred from homology"/>
<evidence type="ECO:0000256" key="5">
    <source>
        <dbReference type="ARBA" id="ARBA00023180"/>
    </source>
</evidence>
<feature type="domain" description="Peptidase A1" evidence="8">
    <location>
        <begin position="70"/>
        <end position="439"/>
    </location>
</feature>
<evidence type="ECO:0000256" key="7">
    <source>
        <dbReference type="SAM" id="SignalP"/>
    </source>
</evidence>
<keyword evidence="7" id="KW-0732">Signal</keyword>
<dbReference type="GO" id="GO:0004190">
    <property type="term" value="F:aspartic-type endopeptidase activity"/>
    <property type="evidence" value="ECO:0007669"/>
    <property type="project" value="UniProtKB-KW"/>
</dbReference>
<comment type="similarity">
    <text evidence="1">Belongs to the peptidase A1 family.</text>
</comment>
<keyword evidence="4" id="KW-0378">Hydrolase</keyword>
<dbReference type="InterPro" id="IPR032799">
    <property type="entry name" value="TAXi_C"/>
</dbReference>
<evidence type="ECO:0000256" key="3">
    <source>
        <dbReference type="ARBA" id="ARBA00022750"/>
    </source>
</evidence>
<evidence type="ECO:0000256" key="2">
    <source>
        <dbReference type="ARBA" id="ARBA00022670"/>
    </source>
</evidence>
<keyword evidence="3" id="KW-0064">Aspartyl protease</keyword>
<dbReference type="Pfam" id="PF14543">
    <property type="entry name" value="TAXi_N"/>
    <property type="match status" value="1"/>
</dbReference>
<dbReference type="InterPro" id="IPR021109">
    <property type="entry name" value="Peptidase_aspartic_dom_sf"/>
</dbReference>
<feature type="active site" evidence="6">
    <location>
        <position position="88"/>
    </location>
</feature>
<dbReference type="CDD" id="cd05476">
    <property type="entry name" value="pepsin_A_like_plant"/>
    <property type="match status" value="1"/>
</dbReference>
<dbReference type="GO" id="GO:0006508">
    <property type="term" value="P:proteolysis"/>
    <property type="evidence" value="ECO:0007669"/>
    <property type="project" value="UniProtKB-KW"/>
</dbReference>
<name>A0A8B8QHW1_9MYRT</name>
<dbReference type="KEGG" id="rarg:115752191"/>
<organism evidence="9 10">
    <name type="scientific">Rhodamnia argentea</name>
    <dbReference type="NCBI Taxonomy" id="178133"/>
    <lineage>
        <taxon>Eukaryota</taxon>
        <taxon>Viridiplantae</taxon>
        <taxon>Streptophyta</taxon>
        <taxon>Embryophyta</taxon>
        <taxon>Tracheophyta</taxon>
        <taxon>Spermatophyta</taxon>
        <taxon>Magnoliopsida</taxon>
        <taxon>eudicotyledons</taxon>
        <taxon>Gunneridae</taxon>
        <taxon>Pentapetalae</taxon>
        <taxon>rosids</taxon>
        <taxon>malvids</taxon>
        <taxon>Myrtales</taxon>
        <taxon>Myrtaceae</taxon>
        <taxon>Myrtoideae</taxon>
        <taxon>Myrteae</taxon>
        <taxon>Australasian group</taxon>
        <taxon>Rhodamnia</taxon>
    </lineage>
</organism>
<protein>
    <submittedName>
        <fullName evidence="10">Aspartyl protease family protein 2</fullName>
    </submittedName>
</protein>
<feature type="chain" id="PRO_5046646769" evidence="7">
    <location>
        <begin position="25"/>
        <end position="446"/>
    </location>
</feature>
<keyword evidence="5" id="KW-0325">Glycoprotein</keyword>